<reference evidence="3 4" key="1">
    <citation type="submission" date="2019-11" db="EMBL/GenBank/DDBJ databases">
        <title>Pedobacter sp. HMF7056 Genome sequencing and assembly.</title>
        <authorList>
            <person name="Kang H."/>
            <person name="Kim H."/>
            <person name="Joh K."/>
        </authorList>
    </citation>
    <scope>NUCLEOTIDE SEQUENCE [LARGE SCALE GENOMIC DNA]</scope>
    <source>
        <strain evidence="3 4">HMF7056</strain>
    </source>
</reference>
<gene>
    <name evidence="3" type="ORF">GS398_21030</name>
</gene>
<dbReference type="RefSeq" id="WP_160908806.1">
    <property type="nucleotide sequence ID" value="NZ_WVHS01000006.1"/>
</dbReference>
<evidence type="ECO:0000313" key="4">
    <source>
        <dbReference type="Proteomes" id="UP000451233"/>
    </source>
</evidence>
<protein>
    <submittedName>
        <fullName evidence="3">Uncharacterized protein</fullName>
    </submittedName>
</protein>
<evidence type="ECO:0000256" key="2">
    <source>
        <dbReference type="SAM" id="SignalP"/>
    </source>
</evidence>
<keyword evidence="2" id="KW-0732">Signal</keyword>
<organism evidence="3 4">
    <name type="scientific">Hufsiella ginkgonis</name>
    <dbReference type="NCBI Taxonomy" id="2695274"/>
    <lineage>
        <taxon>Bacteria</taxon>
        <taxon>Pseudomonadati</taxon>
        <taxon>Bacteroidota</taxon>
        <taxon>Sphingobacteriia</taxon>
        <taxon>Sphingobacteriales</taxon>
        <taxon>Sphingobacteriaceae</taxon>
        <taxon>Hufsiella</taxon>
    </lineage>
</organism>
<dbReference type="EMBL" id="WVHS01000006">
    <property type="protein sequence ID" value="MXV17798.1"/>
    <property type="molecule type" value="Genomic_DNA"/>
</dbReference>
<comment type="caution">
    <text evidence="3">The sequence shown here is derived from an EMBL/GenBank/DDBJ whole genome shotgun (WGS) entry which is preliminary data.</text>
</comment>
<feature type="signal peptide" evidence="2">
    <location>
        <begin position="1"/>
        <end position="22"/>
    </location>
</feature>
<keyword evidence="4" id="KW-1185">Reference proteome</keyword>
<keyword evidence="1" id="KW-0812">Transmembrane</keyword>
<feature type="transmembrane region" description="Helical" evidence="1">
    <location>
        <begin position="195"/>
        <end position="215"/>
    </location>
</feature>
<accession>A0A7K1Y3W0</accession>
<evidence type="ECO:0000313" key="3">
    <source>
        <dbReference type="EMBL" id="MXV17798.1"/>
    </source>
</evidence>
<name>A0A7K1Y3W0_9SPHI</name>
<dbReference type="Proteomes" id="UP000451233">
    <property type="component" value="Unassembled WGS sequence"/>
</dbReference>
<proteinExistence type="predicted"/>
<sequence length="220" mass="24785">MKRDIKRLLPVLFLWFSVPALAQTWETVKIDSVVSVILPKGHTSNDTLGQKVYSAQTLFGNIQVVITPDNPRQMPDIEKKKHLLKYYDNYLNKVQKSAKGTVSKERDTLLGDLHVKDFTLTLQGSAGEEIRKFRILHENCATYTFQFFYNALQKEVSEGESNKFFNAIKVANDPAASSQFTSAPATPADVRPNNKLIICSIGGAVLLAVVIWLAMRKRKR</sequence>
<evidence type="ECO:0000256" key="1">
    <source>
        <dbReference type="SAM" id="Phobius"/>
    </source>
</evidence>
<feature type="chain" id="PRO_5029801377" evidence="2">
    <location>
        <begin position="23"/>
        <end position="220"/>
    </location>
</feature>
<dbReference type="AlphaFoldDB" id="A0A7K1Y3W0"/>
<keyword evidence="1" id="KW-1133">Transmembrane helix</keyword>
<keyword evidence="1" id="KW-0472">Membrane</keyword>